<dbReference type="GO" id="GO:0015159">
    <property type="term" value="F:polysaccharide transmembrane transporter activity"/>
    <property type="evidence" value="ECO:0007669"/>
    <property type="project" value="InterPro"/>
</dbReference>
<evidence type="ECO:0000256" key="2">
    <source>
        <dbReference type="ARBA" id="ARBA00009450"/>
    </source>
</evidence>
<sequence length="392" mass="42473">MWFIAGAPATPAQTPAASNHVASALVPSLSVEQNCGCRRSEGGYPCKGGCQKCMMGVDCADNCGAESRWRDMRPIALDNYGPGGYAGPSRYAHLGEYRLRPGDQLQIIYLITRRQETGEYRLAPGDEVLIESVADTDLDRGSLERGLVVQPDGTITVRLVGQVQAKGLTVPQLRKVLEEKYKDLYDEPSIDVTPVKVNTLAEDIRNAVGGASGLQQQALNITVMPDGKIRLPGIGGICVQGFSLGELKREINLRYGELVVGLETEPILSQQAPHFVHVLGQVGQPARVELQGPTTVLGAIAAAGGHLPGANLRQVVVFRRAEDWRLISTMLDLQGAIYGKRPTPADEIWLRDNDVVIVPARPIEVLDNWIDQVFTRGIYGVVPVGLLNNNNN</sequence>
<keyword evidence="12" id="KW-0564">Palmitate</keyword>
<dbReference type="GO" id="GO:0009279">
    <property type="term" value="C:cell outer membrane"/>
    <property type="evidence" value="ECO:0007669"/>
    <property type="project" value="UniProtKB-SubCell"/>
</dbReference>
<keyword evidence="7" id="KW-0732">Signal</keyword>
<proteinExistence type="inferred from homology"/>
<dbReference type="PANTHER" id="PTHR33619">
    <property type="entry name" value="POLYSACCHARIDE EXPORT PROTEIN GFCE-RELATED"/>
    <property type="match status" value="1"/>
</dbReference>
<comment type="caution">
    <text evidence="17">The sequence shown here is derived from an EMBL/GenBank/DDBJ whole genome shotgun (WGS) entry which is preliminary data.</text>
</comment>
<keyword evidence="3" id="KW-0813">Transport</keyword>
<evidence type="ECO:0000256" key="8">
    <source>
        <dbReference type="ARBA" id="ARBA00023047"/>
    </source>
</evidence>
<dbReference type="InterPro" id="IPR049712">
    <property type="entry name" value="Poly_export"/>
</dbReference>
<keyword evidence="6" id="KW-0812">Transmembrane</keyword>
<evidence type="ECO:0000256" key="12">
    <source>
        <dbReference type="ARBA" id="ARBA00023139"/>
    </source>
</evidence>
<evidence type="ECO:0000256" key="6">
    <source>
        <dbReference type="ARBA" id="ARBA00022692"/>
    </source>
</evidence>
<evidence type="ECO:0000259" key="16">
    <source>
        <dbReference type="Pfam" id="PF22461"/>
    </source>
</evidence>
<keyword evidence="4" id="KW-1134">Transmembrane beta strand</keyword>
<gene>
    <name evidence="17" type="ORF">Pla52n_61440</name>
</gene>
<dbReference type="GO" id="GO:0015288">
    <property type="term" value="F:porin activity"/>
    <property type="evidence" value="ECO:0007669"/>
    <property type="project" value="UniProtKB-KW"/>
</dbReference>
<keyword evidence="5" id="KW-0762">Sugar transport</keyword>
<keyword evidence="14" id="KW-0449">Lipoprotein</keyword>
<keyword evidence="8" id="KW-0625">Polysaccharide transport</keyword>
<evidence type="ECO:0000256" key="13">
    <source>
        <dbReference type="ARBA" id="ARBA00023237"/>
    </source>
</evidence>
<name>A0A5C5ZZP5_9BACT</name>
<evidence type="ECO:0000256" key="7">
    <source>
        <dbReference type="ARBA" id="ARBA00022729"/>
    </source>
</evidence>
<dbReference type="Pfam" id="PF02563">
    <property type="entry name" value="Poly_export"/>
    <property type="match status" value="1"/>
</dbReference>
<keyword evidence="11" id="KW-0472">Membrane</keyword>
<keyword evidence="13" id="KW-0998">Cell outer membrane</keyword>
<comment type="similarity">
    <text evidence="2">Belongs to the BexD/CtrA/VexA family.</text>
</comment>
<keyword evidence="18" id="KW-1185">Reference proteome</keyword>
<evidence type="ECO:0000259" key="15">
    <source>
        <dbReference type="Pfam" id="PF02563"/>
    </source>
</evidence>
<feature type="domain" description="Polysaccharide export protein N-terminal" evidence="15">
    <location>
        <begin position="116"/>
        <end position="193"/>
    </location>
</feature>
<evidence type="ECO:0000256" key="14">
    <source>
        <dbReference type="ARBA" id="ARBA00023288"/>
    </source>
</evidence>
<evidence type="ECO:0000256" key="4">
    <source>
        <dbReference type="ARBA" id="ARBA00022452"/>
    </source>
</evidence>
<comment type="subcellular location">
    <subcellularLocation>
        <location evidence="1">Cell outer membrane</location>
        <topology evidence="1">Multi-pass membrane protein</topology>
    </subcellularLocation>
</comment>
<dbReference type="OrthoDB" id="233929at2"/>
<evidence type="ECO:0000313" key="18">
    <source>
        <dbReference type="Proteomes" id="UP000320176"/>
    </source>
</evidence>
<keyword evidence="9" id="KW-0406">Ion transport</keyword>
<evidence type="ECO:0000313" key="17">
    <source>
        <dbReference type="EMBL" id="TWT92779.1"/>
    </source>
</evidence>
<dbReference type="Proteomes" id="UP000320176">
    <property type="component" value="Unassembled WGS sequence"/>
</dbReference>
<dbReference type="Pfam" id="PF22461">
    <property type="entry name" value="SLBB_2"/>
    <property type="match status" value="1"/>
</dbReference>
<dbReference type="InterPro" id="IPR054765">
    <property type="entry name" value="SLBB_dom"/>
</dbReference>
<dbReference type="EMBL" id="SJPN01000010">
    <property type="protein sequence ID" value="TWT92779.1"/>
    <property type="molecule type" value="Genomic_DNA"/>
</dbReference>
<accession>A0A5C5ZZP5</accession>
<dbReference type="AlphaFoldDB" id="A0A5C5ZZP5"/>
<evidence type="ECO:0000256" key="10">
    <source>
        <dbReference type="ARBA" id="ARBA00023114"/>
    </source>
</evidence>
<dbReference type="InterPro" id="IPR003715">
    <property type="entry name" value="Poly_export_N"/>
</dbReference>
<protein>
    <submittedName>
        <fullName evidence="17">Polysaccharide biosynthesis/export protein</fullName>
    </submittedName>
</protein>
<feature type="domain" description="SLBB" evidence="16">
    <location>
        <begin position="276"/>
        <end position="358"/>
    </location>
</feature>
<organism evidence="17 18">
    <name type="scientific">Stieleria varia</name>
    <dbReference type="NCBI Taxonomy" id="2528005"/>
    <lineage>
        <taxon>Bacteria</taxon>
        <taxon>Pseudomonadati</taxon>
        <taxon>Planctomycetota</taxon>
        <taxon>Planctomycetia</taxon>
        <taxon>Pirellulales</taxon>
        <taxon>Pirellulaceae</taxon>
        <taxon>Stieleria</taxon>
    </lineage>
</organism>
<dbReference type="Gene3D" id="3.30.1950.10">
    <property type="entry name" value="wza like domain"/>
    <property type="match status" value="1"/>
</dbReference>
<evidence type="ECO:0000256" key="11">
    <source>
        <dbReference type="ARBA" id="ARBA00023136"/>
    </source>
</evidence>
<reference evidence="17 18" key="1">
    <citation type="submission" date="2019-02" db="EMBL/GenBank/DDBJ databases">
        <title>Deep-cultivation of Planctomycetes and their phenomic and genomic characterization uncovers novel biology.</title>
        <authorList>
            <person name="Wiegand S."/>
            <person name="Jogler M."/>
            <person name="Boedeker C."/>
            <person name="Pinto D."/>
            <person name="Vollmers J."/>
            <person name="Rivas-Marin E."/>
            <person name="Kohn T."/>
            <person name="Peeters S.H."/>
            <person name="Heuer A."/>
            <person name="Rast P."/>
            <person name="Oberbeckmann S."/>
            <person name="Bunk B."/>
            <person name="Jeske O."/>
            <person name="Meyerdierks A."/>
            <person name="Storesund J.E."/>
            <person name="Kallscheuer N."/>
            <person name="Luecker S."/>
            <person name="Lage O.M."/>
            <person name="Pohl T."/>
            <person name="Merkel B.J."/>
            <person name="Hornburger P."/>
            <person name="Mueller R.-W."/>
            <person name="Bruemmer F."/>
            <person name="Labrenz M."/>
            <person name="Spormann A.M."/>
            <person name="Op Den Camp H."/>
            <person name="Overmann J."/>
            <person name="Amann R."/>
            <person name="Jetten M.S.M."/>
            <person name="Mascher T."/>
            <person name="Medema M.H."/>
            <person name="Devos D.P."/>
            <person name="Kaster A.-K."/>
            <person name="Ovreas L."/>
            <person name="Rohde M."/>
            <person name="Galperin M.Y."/>
            <person name="Jogler C."/>
        </authorList>
    </citation>
    <scope>NUCLEOTIDE SEQUENCE [LARGE SCALE GENOMIC DNA]</scope>
    <source>
        <strain evidence="17 18">Pla52n</strain>
    </source>
</reference>
<evidence type="ECO:0000256" key="3">
    <source>
        <dbReference type="ARBA" id="ARBA00022448"/>
    </source>
</evidence>
<dbReference type="PANTHER" id="PTHR33619:SF3">
    <property type="entry name" value="POLYSACCHARIDE EXPORT PROTEIN GFCE-RELATED"/>
    <property type="match status" value="1"/>
</dbReference>
<evidence type="ECO:0000256" key="1">
    <source>
        <dbReference type="ARBA" id="ARBA00004571"/>
    </source>
</evidence>
<dbReference type="Gene3D" id="3.10.560.10">
    <property type="entry name" value="Outer membrane lipoprotein wza domain like"/>
    <property type="match status" value="1"/>
</dbReference>
<evidence type="ECO:0000256" key="5">
    <source>
        <dbReference type="ARBA" id="ARBA00022597"/>
    </source>
</evidence>
<dbReference type="GO" id="GO:0006811">
    <property type="term" value="P:monoatomic ion transport"/>
    <property type="evidence" value="ECO:0007669"/>
    <property type="project" value="UniProtKB-KW"/>
</dbReference>
<keyword evidence="10" id="KW-0626">Porin</keyword>
<dbReference type="GO" id="GO:0046930">
    <property type="term" value="C:pore complex"/>
    <property type="evidence" value="ECO:0007669"/>
    <property type="project" value="UniProtKB-KW"/>
</dbReference>
<evidence type="ECO:0000256" key="9">
    <source>
        <dbReference type="ARBA" id="ARBA00023065"/>
    </source>
</evidence>